<protein>
    <recommendedName>
        <fullName evidence="5">HSF-type DNA-binding domain-containing protein</fullName>
    </recommendedName>
</protein>
<gene>
    <name evidence="6" type="ORF">CTEN210_16649</name>
</gene>
<dbReference type="EMBL" id="BLLK01000069">
    <property type="protein sequence ID" value="GFH60173.1"/>
    <property type="molecule type" value="Genomic_DNA"/>
</dbReference>
<dbReference type="PANTHER" id="PTHR10015">
    <property type="entry name" value="HEAT SHOCK TRANSCRIPTION FACTOR"/>
    <property type="match status" value="1"/>
</dbReference>
<evidence type="ECO:0000313" key="6">
    <source>
        <dbReference type="EMBL" id="GFH60173.1"/>
    </source>
</evidence>
<feature type="compositionally biased region" description="Basic and acidic residues" evidence="4">
    <location>
        <begin position="124"/>
        <end position="155"/>
    </location>
</feature>
<dbReference type="PANTHER" id="PTHR10015:SF206">
    <property type="entry name" value="HSF-TYPE DNA-BINDING DOMAIN-CONTAINING PROTEIN"/>
    <property type="match status" value="1"/>
</dbReference>
<evidence type="ECO:0000313" key="7">
    <source>
        <dbReference type="Proteomes" id="UP001054902"/>
    </source>
</evidence>
<dbReference type="GO" id="GO:0043565">
    <property type="term" value="F:sequence-specific DNA binding"/>
    <property type="evidence" value="ECO:0007669"/>
    <property type="project" value="InterPro"/>
</dbReference>
<evidence type="ECO:0000256" key="2">
    <source>
        <dbReference type="ARBA" id="ARBA00023125"/>
    </source>
</evidence>
<dbReference type="Proteomes" id="UP001054902">
    <property type="component" value="Unassembled WGS sequence"/>
</dbReference>
<evidence type="ECO:0000259" key="5">
    <source>
        <dbReference type="Pfam" id="PF00447"/>
    </source>
</evidence>
<organism evidence="6 7">
    <name type="scientific">Chaetoceros tenuissimus</name>
    <dbReference type="NCBI Taxonomy" id="426638"/>
    <lineage>
        <taxon>Eukaryota</taxon>
        <taxon>Sar</taxon>
        <taxon>Stramenopiles</taxon>
        <taxon>Ochrophyta</taxon>
        <taxon>Bacillariophyta</taxon>
        <taxon>Coscinodiscophyceae</taxon>
        <taxon>Chaetocerotophycidae</taxon>
        <taxon>Chaetocerotales</taxon>
        <taxon>Chaetocerotaceae</taxon>
        <taxon>Chaetoceros</taxon>
    </lineage>
</organism>
<sequence length="288" mass="32491">MRNTEKTIPFLRRLIDMLEDEGTAITFQPGVRKKRVPGRIVVHDRSQVESQVLPRYFSHSSFASLRRQLNYFAFTRMGKGKQKGATYINDQVYDLEDILNLKRRLPGTSSPVGIIGEQSNEVEESSHIDKVSEKEDPAALIDDNSHEDSHDVESKPRKKRSHPKKIQEIINSVVPVIHISHKKPKVSLEKSSSVSSVTTSSTLLSSTPPLDSPRESQITTFIDLTKPADKESREETSFSADAFSFFKPRPMTLTHKVWSSPAKTEYEEPKEEDILAGCSALLSLGWQK</sequence>
<dbReference type="InterPro" id="IPR036390">
    <property type="entry name" value="WH_DNA-bd_sf"/>
</dbReference>
<feature type="region of interest" description="Disordered" evidence="4">
    <location>
        <begin position="197"/>
        <end position="217"/>
    </location>
</feature>
<name>A0AAD3D9B8_9STRA</name>
<dbReference type="InterPro" id="IPR000232">
    <property type="entry name" value="HSF_DNA-bd"/>
</dbReference>
<dbReference type="InterPro" id="IPR036388">
    <property type="entry name" value="WH-like_DNA-bd_sf"/>
</dbReference>
<keyword evidence="3" id="KW-0539">Nucleus</keyword>
<keyword evidence="7" id="KW-1185">Reference proteome</keyword>
<proteinExistence type="predicted"/>
<dbReference type="Pfam" id="PF00447">
    <property type="entry name" value="HSF_DNA-bind"/>
    <property type="match status" value="1"/>
</dbReference>
<comment type="caution">
    <text evidence="6">The sequence shown here is derived from an EMBL/GenBank/DDBJ whole genome shotgun (WGS) entry which is preliminary data.</text>
</comment>
<dbReference type="AlphaFoldDB" id="A0AAD3D9B8"/>
<evidence type="ECO:0000256" key="4">
    <source>
        <dbReference type="SAM" id="MobiDB-lite"/>
    </source>
</evidence>
<accession>A0AAD3D9B8</accession>
<feature type="compositionally biased region" description="Low complexity" evidence="4">
    <location>
        <begin position="197"/>
        <end position="209"/>
    </location>
</feature>
<feature type="region of interest" description="Disordered" evidence="4">
    <location>
        <begin position="109"/>
        <end position="165"/>
    </location>
</feature>
<feature type="domain" description="HSF-type DNA-binding" evidence="5">
    <location>
        <begin position="10"/>
        <end position="83"/>
    </location>
</feature>
<dbReference type="GO" id="GO:0003700">
    <property type="term" value="F:DNA-binding transcription factor activity"/>
    <property type="evidence" value="ECO:0007669"/>
    <property type="project" value="InterPro"/>
</dbReference>
<evidence type="ECO:0000256" key="1">
    <source>
        <dbReference type="ARBA" id="ARBA00004123"/>
    </source>
</evidence>
<reference evidence="6 7" key="1">
    <citation type="journal article" date="2021" name="Sci. Rep.">
        <title>The genome of the diatom Chaetoceros tenuissimus carries an ancient integrated fragment of an extant virus.</title>
        <authorList>
            <person name="Hongo Y."/>
            <person name="Kimura K."/>
            <person name="Takaki Y."/>
            <person name="Yoshida Y."/>
            <person name="Baba S."/>
            <person name="Kobayashi G."/>
            <person name="Nagasaki K."/>
            <person name="Hano T."/>
            <person name="Tomaru Y."/>
        </authorList>
    </citation>
    <scope>NUCLEOTIDE SEQUENCE [LARGE SCALE GENOMIC DNA]</scope>
    <source>
        <strain evidence="6 7">NIES-3715</strain>
    </source>
</reference>
<keyword evidence="2" id="KW-0238">DNA-binding</keyword>
<dbReference type="SUPFAM" id="SSF46785">
    <property type="entry name" value="Winged helix' DNA-binding domain"/>
    <property type="match status" value="1"/>
</dbReference>
<dbReference type="GO" id="GO:0005634">
    <property type="term" value="C:nucleus"/>
    <property type="evidence" value="ECO:0007669"/>
    <property type="project" value="UniProtKB-SubCell"/>
</dbReference>
<comment type="subcellular location">
    <subcellularLocation>
        <location evidence="1">Nucleus</location>
    </subcellularLocation>
</comment>
<dbReference type="Gene3D" id="1.10.10.10">
    <property type="entry name" value="Winged helix-like DNA-binding domain superfamily/Winged helix DNA-binding domain"/>
    <property type="match status" value="1"/>
</dbReference>
<evidence type="ECO:0000256" key="3">
    <source>
        <dbReference type="ARBA" id="ARBA00023242"/>
    </source>
</evidence>